<evidence type="ECO:0000256" key="1">
    <source>
        <dbReference type="ARBA" id="ARBA00004370"/>
    </source>
</evidence>
<dbReference type="GO" id="GO:0009306">
    <property type="term" value="P:protein secretion"/>
    <property type="evidence" value="ECO:0007669"/>
    <property type="project" value="InterPro"/>
</dbReference>
<proteinExistence type="predicted"/>
<evidence type="ECO:0000256" key="7">
    <source>
        <dbReference type="ARBA" id="ARBA00023136"/>
    </source>
</evidence>
<evidence type="ECO:0000256" key="4">
    <source>
        <dbReference type="ARBA" id="ARBA00022927"/>
    </source>
</evidence>
<accession>I5ATH7</accession>
<dbReference type="Gene3D" id="1.20.5.1030">
    <property type="entry name" value="Preprotein translocase secy subunit"/>
    <property type="match status" value="1"/>
</dbReference>
<keyword evidence="4" id="KW-0653">Protein transport</keyword>
<evidence type="ECO:0000313" key="10">
    <source>
        <dbReference type="EMBL" id="EIM57100.1"/>
    </source>
</evidence>
<feature type="compositionally biased region" description="Basic and acidic residues" evidence="8">
    <location>
        <begin position="1"/>
        <end position="18"/>
    </location>
</feature>
<keyword evidence="7 9" id="KW-0472">Membrane</keyword>
<dbReference type="InterPro" id="IPR001901">
    <property type="entry name" value="Translocase_SecE/Sec61-g"/>
</dbReference>
<reference evidence="10 11" key="2">
    <citation type="submission" date="2012-02" db="EMBL/GenBank/DDBJ databases">
        <title>Improved High-Quality Draft sequence of Eubacterium cellulosolvens 6.</title>
        <authorList>
            <consortium name="US DOE Joint Genome Institute"/>
            <person name="Lucas S."/>
            <person name="Han J."/>
            <person name="Lapidus A."/>
            <person name="Cheng J.-F."/>
            <person name="Goodwin L."/>
            <person name="Pitluck S."/>
            <person name="Peters L."/>
            <person name="Mikhailova N."/>
            <person name="Gu W."/>
            <person name="Detter J.C."/>
            <person name="Han C."/>
            <person name="Tapia R."/>
            <person name="Land M."/>
            <person name="Hauser L."/>
            <person name="Kyrpides N."/>
            <person name="Ivanova N."/>
            <person name="Pagani I."/>
            <person name="Johnson E."/>
            <person name="Mukhopadhyay B."/>
            <person name="Anderson I."/>
            <person name="Woyke T."/>
        </authorList>
    </citation>
    <scope>NUCLEOTIDE SEQUENCE [LARGE SCALE GENOMIC DNA]</scope>
    <source>
        <strain evidence="10 11">6</strain>
    </source>
</reference>
<name>I5ATH7_EUBC6</name>
<dbReference type="HOGENOM" id="CLU_113663_5_2_9"/>
<evidence type="ECO:0000256" key="8">
    <source>
        <dbReference type="SAM" id="MobiDB-lite"/>
    </source>
</evidence>
<dbReference type="EMBL" id="CM001487">
    <property type="protein sequence ID" value="EIM57100.1"/>
    <property type="molecule type" value="Genomic_DNA"/>
</dbReference>
<evidence type="ECO:0000256" key="2">
    <source>
        <dbReference type="ARBA" id="ARBA00022448"/>
    </source>
</evidence>
<dbReference type="AlphaFoldDB" id="I5ATH7"/>
<evidence type="ECO:0000256" key="5">
    <source>
        <dbReference type="ARBA" id="ARBA00022989"/>
    </source>
</evidence>
<dbReference type="Proteomes" id="UP000005753">
    <property type="component" value="Chromosome"/>
</dbReference>
<protein>
    <submittedName>
        <fullName evidence="10">Preprotein translocase, SecE subunit</fullName>
    </submittedName>
</protein>
<organism evidence="10 11">
    <name type="scientific">Eubacterium cellulosolvens (strain ATCC 43171 / JCM 9499 / 6)</name>
    <name type="common">Cillobacterium cellulosolvens</name>
    <dbReference type="NCBI Taxonomy" id="633697"/>
    <lineage>
        <taxon>Bacteria</taxon>
        <taxon>Bacillati</taxon>
        <taxon>Bacillota</taxon>
        <taxon>Clostridia</taxon>
        <taxon>Eubacteriales</taxon>
        <taxon>Eubacteriaceae</taxon>
        <taxon>Eubacterium</taxon>
    </lineage>
</organism>
<dbReference type="GO" id="GO:0008320">
    <property type="term" value="F:protein transmembrane transporter activity"/>
    <property type="evidence" value="ECO:0007669"/>
    <property type="project" value="InterPro"/>
</dbReference>
<keyword evidence="2" id="KW-0813">Transport</keyword>
<comment type="subcellular location">
    <subcellularLocation>
        <location evidence="1">Membrane</location>
    </subcellularLocation>
</comment>
<feature type="transmembrane region" description="Helical" evidence="9">
    <location>
        <begin position="45"/>
        <end position="69"/>
    </location>
</feature>
<dbReference type="Pfam" id="PF00584">
    <property type="entry name" value="SecE"/>
    <property type="match status" value="1"/>
</dbReference>
<dbReference type="NCBIfam" id="TIGR00964">
    <property type="entry name" value="secE_bact"/>
    <property type="match status" value="1"/>
</dbReference>
<keyword evidence="6" id="KW-0811">Translocation</keyword>
<evidence type="ECO:0000256" key="6">
    <source>
        <dbReference type="ARBA" id="ARBA00023010"/>
    </source>
</evidence>
<dbReference type="STRING" id="633697.EubceDRAFT1_1285"/>
<evidence type="ECO:0000256" key="3">
    <source>
        <dbReference type="ARBA" id="ARBA00022692"/>
    </source>
</evidence>
<dbReference type="GO" id="GO:0006886">
    <property type="term" value="P:intracellular protein transport"/>
    <property type="evidence" value="ECO:0007669"/>
    <property type="project" value="InterPro"/>
</dbReference>
<dbReference type="GO" id="GO:0016020">
    <property type="term" value="C:membrane"/>
    <property type="evidence" value="ECO:0007669"/>
    <property type="project" value="UniProtKB-SubCell"/>
</dbReference>
<keyword evidence="3 9" id="KW-0812">Transmembrane</keyword>
<dbReference type="OrthoDB" id="9807958at2"/>
<dbReference type="InterPro" id="IPR038379">
    <property type="entry name" value="SecE_sf"/>
</dbReference>
<evidence type="ECO:0000256" key="9">
    <source>
        <dbReference type="SAM" id="Phobius"/>
    </source>
</evidence>
<dbReference type="InterPro" id="IPR005807">
    <property type="entry name" value="SecE_bac"/>
</dbReference>
<dbReference type="eggNOG" id="COG0690">
    <property type="taxonomic scope" value="Bacteria"/>
</dbReference>
<feature type="region of interest" description="Disordered" evidence="8">
    <location>
        <begin position="1"/>
        <end position="22"/>
    </location>
</feature>
<sequence length="74" mass="7970">MAEATSKAKAESTKDAPKKSWTKGLKTEWDKIVWTDKKTLGKQTAAVVVISAIVCGLITLADSVGLQLIELIIK</sequence>
<keyword evidence="5 9" id="KW-1133">Transmembrane helix</keyword>
<gene>
    <name evidence="10" type="ORF">EubceDRAFT1_1285</name>
</gene>
<reference evidence="10 11" key="1">
    <citation type="submission" date="2010-08" db="EMBL/GenBank/DDBJ databases">
        <authorList>
            <consortium name="US DOE Joint Genome Institute (JGI-PGF)"/>
            <person name="Lucas S."/>
            <person name="Copeland A."/>
            <person name="Lapidus A."/>
            <person name="Cheng J.-F."/>
            <person name="Bruce D."/>
            <person name="Goodwin L."/>
            <person name="Pitluck S."/>
            <person name="Land M.L."/>
            <person name="Hauser L."/>
            <person name="Chang Y.-J."/>
            <person name="Anderson I.J."/>
            <person name="Johnson E."/>
            <person name="Mulhopadhyay B."/>
            <person name="Kyrpides N."/>
            <person name="Woyke T.J."/>
        </authorList>
    </citation>
    <scope>NUCLEOTIDE SEQUENCE [LARGE SCALE GENOMIC DNA]</scope>
    <source>
        <strain evidence="10 11">6</strain>
    </source>
</reference>
<evidence type="ECO:0000313" key="11">
    <source>
        <dbReference type="Proteomes" id="UP000005753"/>
    </source>
</evidence>
<dbReference type="GO" id="GO:0006605">
    <property type="term" value="P:protein targeting"/>
    <property type="evidence" value="ECO:0007669"/>
    <property type="project" value="InterPro"/>
</dbReference>
<keyword evidence="11" id="KW-1185">Reference proteome</keyword>